<reference evidence="2 3" key="1">
    <citation type="journal article" date="2011" name="Stand. Genomic Sci.">
        <title>Complete genome sequence of Treponema succinifaciens type strain (6091).</title>
        <authorList>
            <person name="Han C."/>
            <person name="Gronow S."/>
            <person name="Teshima H."/>
            <person name="Lapidus A."/>
            <person name="Nolan M."/>
            <person name="Lucas S."/>
            <person name="Hammon N."/>
            <person name="Deshpande S."/>
            <person name="Cheng J.F."/>
            <person name="Zeytun A."/>
            <person name="Tapia R."/>
            <person name="Goodwin L."/>
            <person name="Pitluck S."/>
            <person name="Liolios K."/>
            <person name="Pagani I."/>
            <person name="Ivanova N."/>
            <person name="Mavromatis K."/>
            <person name="Mikhailova N."/>
            <person name="Huntemann M."/>
            <person name="Pati A."/>
            <person name="Chen A."/>
            <person name="Palaniappan K."/>
            <person name="Land M."/>
            <person name="Hauser L."/>
            <person name="Brambilla E.M."/>
            <person name="Rohde M."/>
            <person name="Goker M."/>
            <person name="Woyke T."/>
            <person name="Bristow J."/>
            <person name="Eisen J.A."/>
            <person name="Markowitz V."/>
            <person name="Hugenholtz P."/>
            <person name="Kyrpides N.C."/>
            <person name="Klenk H.P."/>
            <person name="Detter J.C."/>
        </authorList>
    </citation>
    <scope>NUCLEOTIDE SEQUENCE [LARGE SCALE GENOMIC DNA]</scope>
    <source>
        <strain evidence="3">ATCC 33096 / DSM 2489 / 6091</strain>
    </source>
</reference>
<dbReference type="AlphaFoldDB" id="F2NVY6"/>
<dbReference type="eggNOG" id="COG0457">
    <property type="taxonomic scope" value="Bacteria"/>
</dbReference>
<reference evidence="3" key="2">
    <citation type="submission" date="2011-04" db="EMBL/GenBank/DDBJ databases">
        <title>The complete genome of chromosome of Treponema succinifaciens DSM 2489.</title>
        <authorList>
            <person name="Lucas S."/>
            <person name="Copeland A."/>
            <person name="Lapidus A."/>
            <person name="Bruce D."/>
            <person name="Goodwin L."/>
            <person name="Pitluck S."/>
            <person name="Peters L."/>
            <person name="Kyrpides N."/>
            <person name="Mavromatis K."/>
            <person name="Ivanova N."/>
            <person name="Ovchinnikova G."/>
            <person name="Teshima H."/>
            <person name="Detter J.C."/>
            <person name="Tapia R."/>
            <person name="Han C."/>
            <person name="Land M."/>
            <person name="Hauser L."/>
            <person name="Markowitz V."/>
            <person name="Cheng J.-F."/>
            <person name="Hugenholtz P."/>
            <person name="Woyke T."/>
            <person name="Wu D."/>
            <person name="Gronow S."/>
            <person name="Wellnitz S."/>
            <person name="Brambilla E."/>
            <person name="Klenk H.-P."/>
            <person name="Eisen J.A."/>
        </authorList>
    </citation>
    <scope>NUCLEOTIDE SEQUENCE [LARGE SCALE GENOMIC DNA]</scope>
    <source>
        <strain evidence="3">ATCC 33096 / DSM 2489 / 6091</strain>
    </source>
</reference>
<dbReference type="EMBL" id="CP002631">
    <property type="protein sequence ID" value="AEB14713.1"/>
    <property type="molecule type" value="Genomic_DNA"/>
</dbReference>
<evidence type="ECO:0008006" key="4">
    <source>
        <dbReference type="Google" id="ProtNLM"/>
    </source>
</evidence>
<dbReference type="HOGENOM" id="CLU_392278_0_0_12"/>
<evidence type="ECO:0000313" key="2">
    <source>
        <dbReference type="EMBL" id="AEB14713.1"/>
    </source>
</evidence>
<dbReference type="OrthoDB" id="366290at2"/>
<evidence type="ECO:0000256" key="1">
    <source>
        <dbReference type="SAM" id="SignalP"/>
    </source>
</evidence>
<dbReference type="Proteomes" id="UP000006852">
    <property type="component" value="Chromosome"/>
</dbReference>
<evidence type="ECO:0000313" key="3">
    <source>
        <dbReference type="Proteomes" id="UP000006852"/>
    </source>
</evidence>
<keyword evidence="3" id="KW-1185">Reference proteome</keyword>
<dbReference type="STRING" id="869209.Tresu_1822"/>
<accession>F2NVY6</accession>
<dbReference type="KEGG" id="tsu:Tresu_1822"/>
<dbReference type="GeneID" id="302998963"/>
<protein>
    <recommendedName>
        <fullName evidence="4">Lipoprotein</fullName>
    </recommendedName>
</protein>
<gene>
    <name evidence="2" type="ordered locus">Tresu_1822</name>
</gene>
<feature type="chain" id="PRO_5003282959" description="Lipoprotein" evidence="1">
    <location>
        <begin position="34"/>
        <end position="705"/>
    </location>
</feature>
<name>F2NVY6_TRES6</name>
<keyword evidence="1" id="KW-0732">Signal</keyword>
<feature type="signal peptide" evidence="1">
    <location>
        <begin position="1"/>
        <end position="33"/>
    </location>
</feature>
<dbReference type="RefSeq" id="WP_013701994.1">
    <property type="nucleotide sequence ID" value="NC_015385.1"/>
</dbReference>
<sequence length="705" mass="81781">MKMQQNKKLKSLHLLKRILFVFAFLNFLDFSFAENENSKLANKKTALRCLETASNYIFEKNWEAAKSQACFGIAYDDSISDLWYLYAVSENALEKTKAAVLPLIEKAIKNDSWSNYNRDNARLLYADILCDTGKMSESLDVLDSQPFLYSSDSEFIRIKCLYRLKDSSSVSKARNKIDGARRIYPSDTRFPLVFFKNENPNDSDSTVKRLASFFVSQLDFYLQREPENSELEIYSALFSSGENKNRILKSFTAKGFKHPLYAQEALSENLIGEQEAVDYIFDFADEKIDYELFKNFILRLSENDSCDNVKKHLEAFSGSFSFDIDNDGIENLIVKFSRGRPQEILFDENQDGELEWTVQCDFGTPVSGYCREMKMNFSWANFPYFNYAEFVQEKIPVEKFNFVPETLRWSPVLIERDSEISEKFGFDFFIPAVKNDGQKLNVAELLDCASDFEITTSSNEKIRFVLLNGNIQQALYYSFDGTLYAQAHFENNIPVFRTVDFDKDGIFEATEFYSVDSEKKVNFHSLEDERQVVKNLFGLPSENAEFYLRMIQIDRNKDTIPDFTEEYLENNGKISSWDTDGDGKWNVRHVVYPDGISEESMFYTVPEKNLVVVKFENNIPQKVTNGKEEFFVYKDADSNFYWLLKNNSFNPEIYSALAKNAKLELDKKNVQGFSMITVENETQSVICIRIEKFDFGILIENENKN</sequence>
<proteinExistence type="predicted"/>
<organism evidence="2 3">
    <name type="scientific">Treponema succinifaciens (strain ATCC 33096 / DSM 2489 / 6091)</name>
    <dbReference type="NCBI Taxonomy" id="869209"/>
    <lineage>
        <taxon>Bacteria</taxon>
        <taxon>Pseudomonadati</taxon>
        <taxon>Spirochaetota</taxon>
        <taxon>Spirochaetia</taxon>
        <taxon>Spirochaetales</taxon>
        <taxon>Treponemataceae</taxon>
        <taxon>Treponema</taxon>
    </lineage>
</organism>